<dbReference type="SUPFAM" id="SSF46565">
    <property type="entry name" value="Chaperone J-domain"/>
    <property type="match status" value="1"/>
</dbReference>
<proteinExistence type="predicted"/>
<dbReference type="InterPro" id="IPR001623">
    <property type="entry name" value="DnaJ_domain"/>
</dbReference>
<sequence length="215" mass="25028">MLQSTCRSSTTCAPWVLRTFVVYDPVRMTQTHRNPVEEHEAEDPYKVLGVDQDASAEEIRSAYYAQSKLVHPDSFYSQKSGKTSAEAFHRLSAAYSVLSDPHSRRQYDQQVASKLRRTVTNSSVADYSSMDQEFMRASEIFRSRERYTNRRSFYHTNYRPSQTNRVRYTEFTDSSVWDTLSNPPEHSFAFPIRFLFACSVASMIFILYYYDTGDD</sequence>
<dbReference type="EMBL" id="CAXLJL010000156">
    <property type="protein sequence ID" value="CAL5133505.1"/>
    <property type="molecule type" value="Genomic_DNA"/>
</dbReference>
<organism evidence="3 4">
    <name type="scientific">Calicophoron daubneyi</name>
    <name type="common">Rumen fluke</name>
    <name type="synonym">Paramphistomum daubneyi</name>
    <dbReference type="NCBI Taxonomy" id="300641"/>
    <lineage>
        <taxon>Eukaryota</taxon>
        <taxon>Metazoa</taxon>
        <taxon>Spiralia</taxon>
        <taxon>Lophotrochozoa</taxon>
        <taxon>Platyhelminthes</taxon>
        <taxon>Trematoda</taxon>
        <taxon>Digenea</taxon>
        <taxon>Plagiorchiida</taxon>
        <taxon>Pronocephalata</taxon>
        <taxon>Paramphistomoidea</taxon>
        <taxon>Paramphistomidae</taxon>
        <taxon>Calicophoron</taxon>
    </lineage>
</organism>
<dbReference type="InterPro" id="IPR018253">
    <property type="entry name" value="DnaJ_domain_CS"/>
</dbReference>
<name>A0AAV2T8M3_CALDB</name>
<comment type="caution">
    <text evidence="3">The sequence shown here is derived from an EMBL/GenBank/DDBJ whole genome shotgun (WGS) entry which is preliminary data.</text>
</comment>
<keyword evidence="1" id="KW-0812">Transmembrane</keyword>
<dbReference type="PROSITE" id="PS00636">
    <property type="entry name" value="DNAJ_1"/>
    <property type="match status" value="1"/>
</dbReference>
<evidence type="ECO:0000313" key="3">
    <source>
        <dbReference type="EMBL" id="CAL5133505.1"/>
    </source>
</evidence>
<dbReference type="CDD" id="cd06257">
    <property type="entry name" value="DnaJ"/>
    <property type="match status" value="1"/>
</dbReference>
<dbReference type="PRINTS" id="PR00625">
    <property type="entry name" value="JDOMAIN"/>
</dbReference>
<evidence type="ECO:0000313" key="4">
    <source>
        <dbReference type="Proteomes" id="UP001497525"/>
    </source>
</evidence>
<accession>A0AAV2T8M3</accession>
<dbReference type="PANTHER" id="PTHR44825:SF1">
    <property type="entry name" value="DNAJ HOMOLOG SUBFAMILY C MEMBER 4"/>
    <property type="match status" value="1"/>
</dbReference>
<feature type="transmembrane region" description="Helical" evidence="1">
    <location>
        <begin position="190"/>
        <end position="210"/>
    </location>
</feature>
<dbReference type="AlphaFoldDB" id="A0AAV2T8M3"/>
<evidence type="ECO:0000256" key="1">
    <source>
        <dbReference type="SAM" id="Phobius"/>
    </source>
</evidence>
<dbReference type="Pfam" id="PF00226">
    <property type="entry name" value="DnaJ"/>
    <property type="match status" value="1"/>
</dbReference>
<dbReference type="InterPro" id="IPR052763">
    <property type="entry name" value="DnaJ_C4"/>
</dbReference>
<dbReference type="PROSITE" id="PS50076">
    <property type="entry name" value="DNAJ_2"/>
    <property type="match status" value="1"/>
</dbReference>
<keyword evidence="1" id="KW-0472">Membrane</keyword>
<dbReference type="Proteomes" id="UP001497525">
    <property type="component" value="Unassembled WGS sequence"/>
</dbReference>
<keyword evidence="1" id="KW-1133">Transmembrane helix</keyword>
<dbReference type="SMART" id="SM00271">
    <property type="entry name" value="DnaJ"/>
    <property type="match status" value="1"/>
</dbReference>
<protein>
    <recommendedName>
        <fullName evidence="2">J domain-containing protein</fullName>
    </recommendedName>
</protein>
<dbReference type="InterPro" id="IPR036869">
    <property type="entry name" value="J_dom_sf"/>
</dbReference>
<feature type="domain" description="J" evidence="2">
    <location>
        <begin position="43"/>
        <end position="111"/>
    </location>
</feature>
<dbReference type="Gene3D" id="1.10.287.110">
    <property type="entry name" value="DnaJ domain"/>
    <property type="match status" value="1"/>
</dbReference>
<gene>
    <name evidence="3" type="ORF">CDAUBV1_LOCUS6734</name>
</gene>
<dbReference type="PANTHER" id="PTHR44825">
    <property type="match status" value="1"/>
</dbReference>
<reference evidence="3" key="1">
    <citation type="submission" date="2024-06" db="EMBL/GenBank/DDBJ databases">
        <authorList>
            <person name="Liu X."/>
            <person name="Lenzi L."/>
            <person name="Haldenby T S."/>
            <person name="Uol C."/>
        </authorList>
    </citation>
    <scope>NUCLEOTIDE SEQUENCE</scope>
</reference>
<evidence type="ECO:0000259" key="2">
    <source>
        <dbReference type="PROSITE" id="PS50076"/>
    </source>
</evidence>